<reference evidence="11 12" key="1">
    <citation type="submission" date="2014-02" db="EMBL/GenBank/DDBJ databases">
        <authorList>
            <person name="Young C.-C."/>
            <person name="Hameed A."/>
            <person name="Huang H.-C."/>
            <person name="Shahina M."/>
        </authorList>
    </citation>
    <scope>NUCLEOTIDE SEQUENCE [LARGE SCALE GENOMIC DNA]</scope>
    <source>
        <strain evidence="11 12">CC-SAMT-1</strain>
    </source>
</reference>
<evidence type="ECO:0000259" key="8">
    <source>
        <dbReference type="Pfam" id="PF00924"/>
    </source>
</evidence>
<sequence length="311" mass="34986">MQNVKEKLGEEVEKVGEVLVESTLWEKIVNFLEFKIVDFTYGTGAEAHQIILKVKYVLLVAAVLLLTTRLLKWIKKLVTRNMPEDDQAKFNTVFSFGRWLIYIVVMLVVFDSIGINVTAIFAASAALLIGIGLALQTLFQDIISGIFILVDQTVHVGDIIEIDGKVGRVEEIKLRTTRAVTIDNKVLVIPNHLYLENSLYNWTQNGTTTRESVDVGVAYGSDTQLVKKLLIQAASTHPDVLPEPEVAVRFTDFGDSSLNFKVIFTIGDSFNANFSKSDIRFEIDRLFRENNITIPFPQRDIHIISQPSKQV</sequence>
<dbReference type="SUPFAM" id="SSF82861">
    <property type="entry name" value="Mechanosensitive channel protein MscS (YggB), transmembrane region"/>
    <property type="match status" value="1"/>
</dbReference>
<dbReference type="SUPFAM" id="SSF82689">
    <property type="entry name" value="Mechanosensitive channel protein MscS (YggB), C-terminal domain"/>
    <property type="match status" value="1"/>
</dbReference>
<evidence type="ECO:0000256" key="7">
    <source>
        <dbReference type="SAM" id="Phobius"/>
    </source>
</evidence>
<evidence type="ECO:0000256" key="4">
    <source>
        <dbReference type="ARBA" id="ARBA00022692"/>
    </source>
</evidence>
<evidence type="ECO:0000256" key="6">
    <source>
        <dbReference type="ARBA" id="ARBA00023136"/>
    </source>
</evidence>
<dbReference type="PANTHER" id="PTHR30347:SF1">
    <property type="entry name" value="MECHANOSENSITIVE CHANNEL MSCK"/>
    <property type="match status" value="1"/>
</dbReference>
<evidence type="ECO:0000259" key="10">
    <source>
        <dbReference type="Pfam" id="PF21088"/>
    </source>
</evidence>
<dbReference type="InterPro" id="IPR049142">
    <property type="entry name" value="MS_channel_1st"/>
</dbReference>
<accession>A0A0C5WEJ3</accession>
<feature type="domain" description="Mechanosensitive ion channel MscS C-terminal" evidence="9">
    <location>
        <begin position="213"/>
        <end position="294"/>
    </location>
</feature>
<keyword evidence="12" id="KW-1185">Reference proteome</keyword>
<keyword evidence="4 7" id="KW-0812">Transmembrane</keyword>
<dbReference type="AlphaFoldDB" id="A0A0C5WEJ3"/>
<evidence type="ECO:0000256" key="5">
    <source>
        <dbReference type="ARBA" id="ARBA00022989"/>
    </source>
</evidence>
<evidence type="ECO:0000256" key="3">
    <source>
        <dbReference type="ARBA" id="ARBA00022475"/>
    </source>
</evidence>
<keyword evidence="3" id="KW-1003">Cell membrane</keyword>
<dbReference type="KEGG" id="sze:AW14_14360"/>
<dbReference type="Pfam" id="PF00924">
    <property type="entry name" value="MS_channel_2nd"/>
    <property type="match status" value="1"/>
</dbReference>
<dbReference type="InterPro" id="IPR011066">
    <property type="entry name" value="MscS_channel_C_sf"/>
</dbReference>
<evidence type="ECO:0000313" key="12">
    <source>
        <dbReference type="Proteomes" id="UP000032229"/>
    </source>
</evidence>
<dbReference type="GO" id="GO:0005886">
    <property type="term" value="C:plasma membrane"/>
    <property type="evidence" value="ECO:0007669"/>
    <property type="project" value="UniProtKB-SubCell"/>
</dbReference>
<dbReference type="InterPro" id="IPR023408">
    <property type="entry name" value="MscS_beta-dom_sf"/>
</dbReference>
<dbReference type="Gene3D" id="1.10.287.1260">
    <property type="match status" value="1"/>
</dbReference>
<name>A0A0C5WEJ3_9FLAO</name>
<dbReference type="Gene3D" id="2.30.30.60">
    <property type="match status" value="1"/>
</dbReference>
<dbReference type="HOGENOM" id="CLU_037945_4_1_10"/>
<comment type="subcellular location">
    <subcellularLocation>
        <location evidence="1">Cell membrane</location>
        <topology evidence="1">Multi-pass membrane protein</topology>
    </subcellularLocation>
</comment>
<feature type="transmembrane region" description="Helical" evidence="7">
    <location>
        <begin position="92"/>
        <end position="113"/>
    </location>
</feature>
<dbReference type="GO" id="GO:0008381">
    <property type="term" value="F:mechanosensitive monoatomic ion channel activity"/>
    <property type="evidence" value="ECO:0007669"/>
    <property type="project" value="UniProtKB-ARBA"/>
</dbReference>
<dbReference type="Pfam" id="PF21082">
    <property type="entry name" value="MS_channel_3rd"/>
    <property type="match status" value="1"/>
</dbReference>
<dbReference type="PANTHER" id="PTHR30347">
    <property type="entry name" value="POTASSIUM CHANNEL RELATED"/>
    <property type="match status" value="1"/>
</dbReference>
<keyword evidence="5 7" id="KW-1133">Transmembrane helix</keyword>
<dbReference type="Proteomes" id="UP000032229">
    <property type="component" value="Chromosome"/>
</dbReference>
<gene>
    <name evidence="11" type="ORF">AW14_14360</name>
</gene>
<feature type="domain" description="Mechanosensitive ion channel MscS" evidence="8">
    <location>
        <begin position="137"/>
        <end position="203"/>
    </location>
</feature>
<dbReference type="STRING" id="1454006.AW14_14360"/>
<organism evidence="11 12">
    <name type="scientific">Siansivirga zeaxanthinifaciens CC-SAMT-1</name>
    <dbReference type="NCBI Taxonomy" id="1454006"/>
    <lineage>
        <taxon>Bacteria</taxon>
        <taxon>Pseudomonadati</taxon>
        <taxon>Bacteroidota</taxon>
        <taxon>Flavobacteriia</taxon>
        <taxon>Flavobacteriales</taxon>
        <taxon>Flavobacteriaceae</taxon>
        <taxon>Siansivirga</taxon>
    </lineage>
</organism>
<dbReference type="InterPro" id="IPR011014">
    <property type="entry name" value="MscS_channel_TM-2"/>
</dbReference>
<dbReference type="Pfam" id="PF21088">
    <property type="entry name" value="MS_channel_1st"/>
    <property type="match status" value="1"/>
</dbReference>
<dbReference type="OrthoDB" id="9809206at2"/>
<feature type="transmembrane region" description="Helical" evidence="7">
    <location>
        <begin position="50"/>
        <end position="71"/>
    </location>
</feature>
<comment type="similarity">
    <text evidence="2">Belongs to the MscS (TC 1.A.23) family.</text>
</comment>
<evidence type="ECO:0000313" key="11">
    <source>
        <dbReference type="EMBL" id="AJR04642.1"/>
    </source>
</evidence>
<dbReference type="PATRIC" id="fig|1454006.5.peg.2844"/>
<dbReference type="InterPro" id="IPR049278">
    <property type="entry name" value="MS_channel_C"/>
</dbReference>
<feature type="transmembrane region" description="Helical" evidence="7">
    <location>
        <begin position="119"/>
        <end position="139"/>
    </location>
</feature>
<dbReference type="Gene3D" id="3.30.70.100">
    <property type="match status" value="1"/>
</dbReference>
<dbReference type="EMBL" id="CP007202">
    <property type="protein sequence ID" value="AJR04642.1"/>
    <property type="molecule type" value="Genomic_DNA"/>
</dbReference>
<proteinExistence type="inferred from homology"/>
<keyword evidence="6 7" id="KW-0472">Membrane</keyword>
<dbReference type="InterPro" id="IPR052702">
    <property type="entry name" value="MscS-like_channel"/>
</dbReference>
<feature type="domain" description="Mechanosensitive ion channel transmembrane helices 2/3" evidence="10">
    <location>
        <begin position="100"/>
        <end position="136"/>
    </location>
</feature>
<evidence type="ECO:0000256" key="2">
    <source>
        <dbReference type="ARBA" id="ARBA00008017"/>
    </source>
</evidence>
<dbReference type="InterPro" id="IPR006685">
    <property type="entry name" value="MscS_channel_2nd"/>
</dbReference>
<evidence type="ECO:0000256" key="1">
    <source>
        <dbReference type="ARBA" id="ARBA00004651"/>
    </source>
</evidence>
<dbReference type="SUPFAM" id="SSF50182">
    <property type="entry name" value="Sm-like ribonucleoproteins"/>
    <property type="match status" value="1"/>
</dbReference>
<protein>
    <submittedName>
        <fullName evidence="11">Mechanosensitive ion channel protein MscS</fullName>
    </submittedName>
</protein>
<dbReference type="InterPro" id="IPR010920">
    <property type="entry name" value="LSM_dom_sf"/>
</dbReference>
<dbReference type="RefSeq" id="WP_044639362.1">
    <property type="nucleotide sequence ID" value="NZ_CP007202.1"/>
</dbReference>
<evidence type="ECO:0000259" key="9">
    <source>
        <dbReference type="Pfam" id="PF21082"/>
    </source>
</evidence>